<dbReference type="AlphaFoldDB" id="A0A914DWZ1"/>
<evidence type="ECO:0000313" key="3">
    <source>
        <dbReference type="WBParaSite" id="ACRNAN_scaffold4107.g19791.t1"/>
    </source>
</evidence>
<dbReference type="Gene3D" id="3.10.290.30">
    <property type="entry name" value="MM3350-like"/>
    <property type="match status" value="1"/>
</dbReference>
<reference evidence="3" key="1">
    <citation type="submission" date="2022-11" db="UniProtKB">
        <authorList>
            <consortium name="WormBaseParasite"/>
        </authorList>
    </citation>
    <scope>IDENTIFICATION</scope>
</reference>
<accession>A0A914DWZ1</accession>
<dbReference type="PANTHER" id="PTHR41878:SF1">
    <property type="entry name" value="TNPR PROTEIN"/>
    <property type="match status" value="1"/>
</dbReference>
<dbReference type="Pfam" id="PF07929">
    <property type="entry name" value="PRiA4_ORF3"/>
    <property type="match status" value="1"/>
</dbReference>
<protein>
    <submittedName>
        <fullName evidence="3">Transposase</fullName>
    </submittedName>
</protein>
<dbReference type="WBParaSite" id="ACRNAN_scaffold4107.g19791.t1">
    <property type="protein sequence ID" value="ACRNAN_scaffold4107.g19791.t1"/>
    <property type="gene ID" value="ACRNAN_scaffold4107.g19791"/>
</dbReference>
<sequence length="190" mass="21831">MASGDIYQFKVTLRGSKPPIWRRIQVPANYTFWDLHVAIADAMGWKDYHLHSFEFGKGHQHVRIAAPDPMIHFEKIRNEKVGKIAEHFSVDGSPKAMYEYDFGDSWEHDVVLEKIVASDGGKYPRYLTGKRACPPEDCGGIYGFYNLLETLADENHPEHAEMVEWLEGCSNNNYNPAYFDASKIVFRRSN</sequence>
<dbReference type="PANTHER" id="PTHR41878">
    <property type="entry name" value="LEXA REPRESSOR-RELATED"/>
    <property type="match status" value="1"/>
</dbReference>
<feature type="domain" description="Plasmid pRiA4b Orf3-like" evidence="1">
    <location>
        <begin position="6"/>
        <end position="182"/>
    </location>
</feature>
<keyword evidence="2" id="KW-1185">Reference proteome</keyword>
<evidence type="ECO:0000313" key="2">
    <source>
        <dbReference type="Proteomes" id="UP000887540"/>
    </source>
</evidence>
<name>A0A914DWZ1_9BILA</name>
<dbReference type="SUPFAM" id="SSF159941">
    <property type="entry name" value="MM3350-like"/>
    <property type="match status" value="1"/>
</dbReference>
<evidence type="ECO:0000259" key="1">
    <source>
        <dbReference type="Pfam" id="PF07929"/>
    </source>
</evidence>
<dbReference type="Proteomes" id="UP000887540">
    <property type="component" value="Unplaced"/>
</dbReference>
<dbReference type="InterPro" id="IPR024047">
    <property type="entry name" value="MM3350-like_sf"/>
</dbReference>
<proteinExistence type="predicted"/>
<dbReference type="InterPro" id="IPR012912">
    <property type="entry name" value="Plasmid_pRiA4b_Orf3-like"/>
</dbReference>
<organism evidence="2 3">
    <name type="scientific">Acrobeloides nanus</name>
    <dbReference type="NCBI Taxonomy" id="290746"/>
    <lineage>
        <taxon>Eukaryota</taxon>
        <taxon>Metazoa</taxon>
        <taxon>Ecdysozoa</taxon>
        <taxon>Nematoda</taxon>
        <taxon>Chromadorea</taxon>
        <taxon>Rhabditida</taxon>
        <taxon>Tylenchina</taxon>
        <taxon>Cephalobomorpha</taxon>
        <taxon>Cephaloboidea</taxon>
        <taxon>Cephalobidae</taxon>
        <taxon>Acrobeloides</taxon>
    </lineage>
</organism>